<evidence type="ECO:0000313" key="3">
    <source>
        <dbReference type="Proteomes" id="UP000765509"/>
    </source>
</evidence>
<feature type="region of interest" description="Disordered" evidence="1">
    <location>
        <begin position="125"/>
        <end position="192"/>
    </location>
</feature>
<evidence type="ECO:0000256" key="1">
    <source>
        <dbReference type="SAM" id="MobiDB-lite"/>
    </source>
</evidence>
<dbReference type="OrthoDB" id="2505488at2759"/>
<evidence type="ECO:0000313" key="2">
    <source>
        <dbReference type="EMBL" id="MBW0556119.1"/>
    </source>
</evidence>
<gene>
    <name evidence="2" type="ORF">O181_095834</name>
</gene>
<organism evidence="2 3">
    <name type="scientific">Austropuccinia psidii MF-1</name>
    <dbReference type="NCBI Taxonomy" id="1389203"/>
    <lineage>
        <taxon>Eukaryota</taxon>
        <taxon>Fungi</taxon>
        <taxon>Dikarya</taxon>
        <taxon>Basidiomycota</taxon>
        <taxon>Pucciniomycotina</taxon>
        <taxon>Pucciniomycetes</taxon>
        <taxon>Pucciniales</taxon>
        <taxon>Sphaerophragmiaceae</taxon>
        <taxon>Austropuccinia</taxon>
    </lineage>
</organism>
<dbReference type="Proteomes" id="UP000765509">
    <property type="component" value="Unassembled WGS sequence"/>
</dbReference>
<dbReference type="AlphaFoldDB" id="A0A9Q3J653"/>
<dbReference type="EMBL" id="AVOT02063406">
    <property type="protein sequence ID" value="MBW0556119.1"/>
    <property type="molecule type" value="Genomic_DNA"/>
</dbReference>
<protein>
    <submittedName>
        <fullName evidence="2">Uncharacterized protein</fullName>
    </submittedName>
</protein>
<keyword evidence="3" id="KW-1185">Reference proteome</keyword>
<proteinExistence type="predicted"/>
<accession>A0A9Q3J653</accession>
<reference evidence="2" key="1">
    <citation type="submission" date="2021-03" db="EMBL/GenBank/DDBJ databases">
        <title>Draft genome sequence of rust myrtle Austropuccinia psidii MF-1, a brazilian biotype.</title>
        <authorList>
            <person name="Quecine M.C."/>
            <person name="Pachon D.M.R."/>
            <person name="Bonatelli M.L."/>
            <person name="Correr F.H."/>
            <person name="Franceschini L.M."/>
            <person name="Leite T.F."/>
            <person name="Margarido G.R.A."/>
            <person name="Almeida C.A."/>
            <person name="Ferrarezi J.A."/>
            <person name="Labate C.A."/>
        </authorList>
    </citation>
    <scope>NUCLEOTIDE SEQUENCE</scope>
    <source>
        <strain evidence="2">MF-1</strain>
    </source>
</reference>
<name>A0A9Q3J653_9BASI</name>
<comment type="caution">
    <text evidence="2">The sequence shown here is derived from an EMBL/GenBank/DDBJ whole genome shotgun (WGS) entry which is preliminary data.</text>
</comment>
<feature type="compositionally biased region" description="Basic residues" evidence="1">
    <location>
        <begin position="160"/>
        <end position="177"/>
    </location>
</feature>
<feature type="compositionally biased region" description="Basic and acidic residues" evidence="1">
    <location>
        <begin position="148"/>
        <end position="159"/>
    </location>
</feature>
<sequence>MDTCLRASSHPEADARSFISHFSASNPSFRNQSPIQLSGASNALASPMKHSFSLALISINKHPFTKSQRQSSRHSTYMSYTYDLEDTLRQNFQHNEIQDLKSTLATREQQLSVLLQKVEALEVQVGSKNTRKKSSNAEPKPGTTKDICLPHKKEKEKITPHHKLTVNKRTSSNHHQQKPTPKTPSPKRSPNQLLMSEIPENFKHTKEALYVHIRILWGMTERQKVPPSPNRSLLKEFYGLFSTNEEILEAANTTSNVSLINSTEVQTLRDARAGRKKVGKNIVNFQEFYILYIHSISAKVGICIWGLDLEEAPDSLYNEAC</sequence>